<dbReference type="PANTHER" id="PTHR47186">
    <property type="entry name" value="LEUCINE-RICH REPEAT-CONTAINING PROTEIN 57"/>
    <property type="match status" value="1"/>
</dbReference>
<dbReference type="PANTHER" id="PTHR47186:SF26">
    <property type="entry name" value="LEUCINE-RICH REPEAT DOMAIN, L DOMAIN-CONTAINING PROTEIN-RELATED"/>
    <property type="match status" value="1"/>
</dbReference>
<accession>A0AA38ZBI4</accession>
<gene>
    <name evidence="2" type="ORF">PVL29_017783</name>
</gene>
<organism evidence="2 3">
    <name type="scientific">Vitis rotundifolia</name>
    <name type="common">Muscadine grape</name>
    <dbReference type="NCBI Taxonomy" id="103349"/>
    <lineage>
        <taxon>Eukaryota</taxon>
        <taxon>Viridiplantae</taxon>
        <taxon>Streptophyta</taxon>
        <taxon>Embryophyta</taxon>
        <taxon>Tracheophyta</taxon>
        <taxon>Spermatophyta</taxon>
        <taxon>Magnoliopsida</taxon>
        <taxon>eudicotyledons</taxon>
        <taxon>Gunneridae</taxon>
        <taxon>Pentapetalae</taxon>
        <taxon>rosids</taxon>
        <taxon>Vitales</taxon>
        <taxon>Vitaceae</taxon>
        <taxon>Viteae</taxon>
        <taxon>Vitis</taxon>
    </lineage>
</organism>
<sequence length="171" mass="19025">MENVVRVEDALQGHMKDTRYLDELSLNWKEMIISDVIQINGVIDNVLSSVTFPDWLGDPSFLNLGSLKLWGCGNCSTLPPLGQLPRLKLLEISDMKGVVRVGSEFYGNSSSSLQPSFPSLQTISFYNVQLGEMVMSWRHTWRIPSSPGAVYKAMSQTHWGITNTPSFIAGT</sequence>
<dbReference type="InterPro" id="IPR032675">
    <property type="entry name" value="LRR_dom_sf"/>
</dbReference>
<dbReference type="Gene3D" id="3.80.10.10">
    <property type="entry name" value="Ribonuclease Inhibitor"/>
    <property type="match status" value="1"/>
</dbReference>
<dbReference type="Proteomes" id="UP001168098">
    <property type="component" value="Unassembled WGS sequence"/>
</dbReference>
<proteinExistence type="predicted"/>
<dbReference type="InterPro" id="IPR056789">
    <property type="entry name" value="LRR_R13L1-DRL21"/>
</dbReference>
<dbReference type="AlphaFoldDB" id="A0AA38ZBI4"/>
<evidence type="ECO:0000259" key="1">
    <source>
        <dbReference type="Pfam" id="PF25019"/>
    </source>
</evidence>
<evidence type="ECO:0000313" key="2">
    <source>
        <dbReference type="EMBL" id="KAJ9685847.1"/>
    </source>
</evidence>
<reference evidence="2 3" key="1">
    <citation type="journal article" date="2023" name="BMC Biotechnol.">
        <title>Vitis rotundifolia cv Carlos genome sequencing.</title>
        <authorList>
            <person name="Huff M."/>
            <person name="Hulse-Kemp A."/>
            <person name="Scheffler B."/>
            <person name="Youngblood R."/>
            <person name="Simpson S."/>
            <person name="Babiker E."/>
            <person name="Staton M."/>
        </authorList>
    </citation>
    <scope>NUCLEOTIDE SEQUENCE [LARGE SCALE GENOMIC DNA]</scope>
    <source>
        <tissue evidence="2">Leaf</tissue>
    </source>
</reference>
<keyword evidence="3" id="KW-1185">Reference proteome</keyword>
<dbReference type="EMBL" id="JARBHA010000013">
    <property type="protein sequence ID" value="KAJ9685847.1"/>
    <property type="molecule type" value="Genomic_DNA"/>
</dbReference>
<dbReference type="Pfam" id="PF25019">
    <property type="entry name" value="LRR_R13L1-DRL21"/>
    <property type="match status" value="1"/>
</dbReference>
<feature type="domain" description="R13L1/DRL21-like LRR repeat region" evidence="1">
    <location>
        <begin position="49"/>
        <end position="95"/>
    </location>
</feature>
<protein>
    <recommendedName>
        <fullName evidence="1">R13L1/DRL21-like LRR repeat region domain-containing protein</fullName>
    </recommendedName>
</protein>
<name>A0AA38ZBI4_VITRO</name>
<comment type="caution">
    <text evidence="2">The sequence shown here is derived from an EMBL/GenBank/DDBJ whole genome shotgun (WGS) entry which is preliminary data.</text>
</comment>
<dbReference type="SUPFAM" id="SSF52058">
    <property type="entry name" value="L domain-like"/>
    <property type="match status" value="1"/>
</dbReference>
<evidence type="ECO:0000313" key="3">
    <source>
        <dbReference type="Proteomes" id="UP001168098"/>
    </source>
</evidence>